<dbReference type="EMBL" id="LAZR01000158">
    <property type="protein sequence ID" value="KKN85515.1"/>
    <property type="molecule type" value="Genomic_DNA"/>
</dbReference>
<dbReference type="GO" id="GO:1990904">
    <property type="term" value="C:ribonucleoprotein complex"/>
    <property type="evidence" value="ECO:0007669"/>
    <property type="project" value="UniProtKB-KW"/>
</dbReference>
<name>A0A0F9TWV4_9ZZZZ</name>
<evidence type="ECO:0000256" key="1">
    <source>
        <dbReference type="ARBA" id="ARBA00022980"/>
    </source>
</evidence>
<evidence type="ECO:0000313" key="3">
    <source>
        <dbReference type="EMBL" id="KKN85515.1"/>
    </source>
</evidence>
<dbReference type="GO" id="GO:0006412">
    <property type="term" value="P:translation"/>
    <property type="evidence" value="ECO:0007669"/>
    <property type="project" value="InterPro"/>
</dbReference>
<sequence length="401" mass="42172">MADGKVAGDGAQAAAAAQGVLSAEALAKIAADKGTPAPAVAAGAAAAAAPAVAAGGVEPKKIVPKGGDAAAVAAAAGAGAAAPAAKAPDPITVKTAFGTKTYGAATEDKDGKITLASFEDVQAFGKANGLEIKDVNDLQGLIKEHNKFKSEADQLGGLQTQVQTYERTLKSLPTDVSLIMDAAVKKQDYSQVIQNIAQRGTLDFEKPFATYIDHDIINHYGEKKFTHDEFKEMDTEHFSALKNLAKTKYETDQANYAATIQQNQREAEAVQISFDTSVENSIKLLRTNNPDMGEAEIKRVRDIMTSDLQNTLFNPDGFSYKSEAAERIAMQEFGKAAILAQEHTIGDLVLKAQNKGQSQATEQILKNSDVRPAAGTGLGGADENKLAAIVKSETDFMNVSG</sequence>
<reference evidence="3" key="1">
    <citation type="journal article" date="2015" name="Nature">
        <title>Complex archaea that bridge the gap between prokaryotes and eukaryotes.</title>
        <authorList>
            <person name="Spang A."/>
            <person name="Saw J.H."/>
            <person name="Jorgensen S.L."/>
            <person name="Zaremba-Niedzwiedzka K."/>
            <person name="Martijn J."/>
            <person name="Lind A.E."/>
            <person name="van Eijk R."/>
            <person name="Schleper C."/>
            <person name="Guy L."/>
            <person name="Ettema T.J."/>
        </authorList>
    </citation>
    <scope>NUCLEOTIDE SEQUENCE</scope>
</reference>
<dbReference type="InterPro" id="IPR001859">
    <property type="entry name" value="Ribosomal_P1/P2_euk"/>
</dbReference>
<dbReference type="AlphaFoldDB" id="A0A0F9TWV4"/>
<accession>A0A0F9TWV4</accession>
<evidence type="ECO:0000256" key="2">
    <source>
        <dbReference type="ARBA" id="ARBA00023274"/>
    </source>
</evidence>
<keyword evidence="2" id="KW-0687">Ribonucleoprotein</keyword>
<dbReference type="PRINTS" id="PR00456">
    <property type="entry name" value="RIBOSOMALP2"/>
</dbReference>
<comment type="caution">
    <text evidence="3">The sequence shown here is derived from an EMBL/GenBank/DDBJ whole genome shotgun (WGS) entry which is preliminary data.</text>
</comment>
<dbReference type="GO" id="GO:0003735">
    <property type="term" value="F:structural constituent of ribosome"/>
    <property type="evidence" value="ECO:0007669"/>
    <property type="project" value="InterPro"/>
</dbReference>
<proteinExistence type="predicted"/>
<organism evidence="3">
    <name type="scientific">marine sediment metagenome</name>
    <dbReference type="NCBI Taxonomy" id="412755"/>
    <lineage>
        <taxon>unclassified sequences</taxon>
        <taxon>metagenomes</taxon>
        <taxon>ecological metagenomes</taxon>
    </lineage>
</organism>
<dbReference type="GO" id="GO:0005840">
    <property type="term" value="C:ribosome"/>
    <property type="evidence" value="ECO:0007669"/>
    <property type="project" value="UniProtKB-KW"/>
</dbReference>
<protein>
    <submittedName>
        <fullName evidence="3">Uncharacterized protein</fullName>
    </submittedName>
</protein>
<gene>
    <name evidence="3" type="ORF">LCGC14_0278380</name>
</gene>
<keyword evidence="1" id="KW-0689">Ribosomal protein</keyword>